<evidence type="ECO:0000256" key="2">
    <source>
        <dbReference type="ARBA" id="ARBA00022500"/>
    </source>
</evidence>
<dbReference type="SUPFAM" id="SSF52172">
    <property type="entry name" value="CheY-like"/>
    <property type="match status" value="1"/>
</dbReference>
<dbReference type="Gene3D" id="3.40.50.180">
    <property type="entry name" value="Methylesterase CheB, C-terminal domain"/>
    <property type="match status" value="1"/>
</dbReference>
<comment type="catalytic activity">
    <reaction evidence="5">
        <text>L-glutaminyl-[protein] + H2O = L-glutamyl-[protein] + NH4(+)</text>
        <dbReference type="Rhea" id="RHEA:16441"/>
        <dbReference type="Rhea" id="RHEA-COMP:10207"/>
        <dbReference type="Rhea" id="RHEA-COMP:10208"/>
        <dbReference type="ChEBI" id="CHEBI:15377"/>
        <dbReference type="ChEBI" id="CHEBI:28938"/>
        <dbReference type="ChEBI" id="CHEBI:29973"/>
        <dbReference type="ChEBI" id="CHEBI:30011"/>
        <dbReference type="EC" id="3.5.1.44"/>
    </reaction>
</comment>
<dbReference type="Proteomes" id="UP000477911">
    <property type="component" value="Unassembled WGS sequence"/>
</dbReference>
<evidence type="ECO:0000256" key="6">
    <source>
        <dbReference type="PROSITE-ProRule" id="PRU00050"/>
    </source>
</evidence>
<evidence type="ECO:0000256" key="7">
    <source>
        <dbReference type="PROSITE-ProRule" id="PRU00169"/>
    </source>
</evidence>
<comment type="similarity">
    <text evidence="5">Belongs to the CheB family.</text>
</comment>
<keyword evidence="2 5" id="KW-0145">Chemotaxis</keyword>
<dbReference type="GO" id="GO:0000156">
    <property type="term" value="F:phosphorelay response regulator activity"/>
    <property type="evidence" value="ECO:0007669"/>
    <property type="project" value="InterPro"/>
</dbReference>
<dbReference type="GO" id="GO:0032259">
    <property type="term" value="P:methylation"/>
    <property type="evidence" value="ECO:0007669"/>
    <property type="project" value="UniProtKB-KW"/>
</dbReference>
<dbReference type="PROSITE" id="PS50110">
    <property type="entry name" value="RESPONSE_REGULATORY"/>
    <property type="match status" value="1"/>
</dbReference>
<feature type="active site" evidence="5 6">
    <location>
        <position position="169"/>
    </location>
</feature>
<dbReference type="InterPro" id="IPR001789">
    <property type="entry name" value="Sig_transdc_resp-reg_receiver"/>
</dbReference>
<dbReference type="InterPro" id="IPR008248">
    <property type="entry name" value="CheB-like"/>
</dbReference>
<evidence type="ECO:0000256" key="3">
    <source>
        <dbReference type="ARBA" id="ARBA00022801"/>
    </source>
</evidence>
<organism evidence="11 12">
    <name type="scientific">Pseudooceanicola albus</name>
    <dbReference type="NCBI Taxonomy" id="2692189"/>
    <lineage>
        <taxon>Bacteria</taxon>
        <taxon>Pseudomonadati</taxon>
        <taxon>Pseudomonadota</taxon>
        <taxon>Alphaproteobacteria</taxon>
        <taxon>Rhodobacterales</taxon>
        <taxon>Paracoccaceae</taxon>
        <taxon>Pseudooceanicola</taxon>
    </lineage>
</organism>
<dbReference type="GO" id="GO:0050568">
    <property type="term" value="F:protein-glutamine glutaminase activity"/>
    <property type="evidence" value="ECO:0007669"/>
    <property type="project" value="UniProtKB-UniRule"/>
</dbReference>
<gene>
    <name evidence="5 11" type="primary">cheB</name>
    <name evidence="11" type="ORF">GR170_20530</name>
</gene>
<dbReference type="Pfam" id="PF01339">
    <property type="entry name" value="CheB_methylest"/>
    <property type="match status" value="1"/>
</dbReference>
<dbReference type="EMBL" id="WUMU01000024">
    <property type="protein sequence ID" value="MXN20230.1"/>
    <property type="molecule type" value="Genomic_DNA"/>
</dbReference>
<dbReference type="PANTHER" id="PTHR42872">
    <property type="entry name" value="PROTEIN-GLUTAMATE METHYLESTERASE/PROTEIN-GLUTAMINE GLUTAMINASE"/>
    <property type="match status" value="1"/>
</dbReference>
<keyword evidence="1 5" id="KW-0963">Cytoplasm</keyword>
<keyword evidence="11" id="KW-0808">Transferase</keyword>
<dbReference type="EC" id="3.1.1.61" evidence="5"/>
<dbReference type="GO" id="GO:0005737">
    <property type="term" value="C:cytoplasm"/>
    <property type="evidence" value="ECO:0007669"/>
    <property type="project" value="UniProtKB-SubCell"/>
</dbReference>
<dbReference type="InterPro" id="IPR035909">
    <property type="entry name" value="CheB_C"/>
</dbReference>
<dbReference type="PROSITE" id="PS50122">
    <property type="entry name" value="CHEB"/>
    <property type="match status" value="1"/>
</dbReference>
<dbReference type="CDD" id="cd16432">
    <property type="entry name" value="CheB_Rec"/>
    <property type="match status" value="1"/>
</dbReference>
<dbReference type="InterPro" id="IPR011006">
    <property type="entry name" value="CheY-like_superfamily"/>
</dbReference>
<dbReference type="GO" id="GO:0008168">
    <property type="term" value="F:methyltransferase activity"/>
    <property type="evidence" value="ECO:0007669"/>
    <property type="project" value="UniProtKB-KW"/>
</dbReference>
<dbReference type="Pfam" id="PF00072">
    <property type="entry name" value="Response_reg"/>
    <property type="match status" value="1"/>
</dbReference>
<comment type="caution">
    <text evidence="11">The sequence shown here is derived from an EMBL/GenBank/DDBJ whole genome shotgun (WGS) entry which is preliminary data.</text>
</comment>
<keyword evidence="12" id="KW-1185">Reference proteome</keyword>
<comment type="subcellular location">
    <subcellularLocation>
        <location evidence="5">Cytoplasm</location>
    </subcellularLocation>
</comment>
<dbReference type="HAMAP" id="MF_00099">
    <property type="entry name" value="CheB_chemtxs"/>
    <property type="match status" value="1"/>
</dbReference>
<comment type="PTM">
    <text evidence="5">Phosphorylated by CheA. Phosphorylation of the N-terminal regulatory domain activates the methylesterase activity.</text>
</comment>
<keyword evidence="11" id="KW-0489">Methyltransferase</keyword>
<dbReference type="RefSeq" id="WP_160896352.1">
    <property type="nucleotide sequence ID" value="NZ_WUMU01000024.1"/>
</dbReference>
<proteinExistence type="inferred from homology"/>
<name>A0A6L7GA83_9RHOB</name>
<feature type="active site" evidence="5 6">
    <location>
        <position position="196"/>
    </location>
</feature>
<feature type="modified residue" description="4-aspartylphosphate" evidence="5 7">
    <location>
        <position position="52"/>
    </location>
</feature>
<evidence type="ECO:0000256" key="4">
    <source>
        <dbReference type="ARBA" id="ARBA00048267"/>
    </source>
</evidence>
<evidence type="ECO:0000256" key="1">
    <source>
        <dbReference type="ARBA" id="ARBA00022490"/>
    </source>
</evidence>
<evidence type="ECO:0000256" key="5">
    <source>
        <dbReference type="HAMAP-Rule" id="MF_00099"/>
    </source>
</evidence>
<dbReference type="SUPFAM" id="SSF52738">
    <property type="entry name" value="Methylesterase CheB, C-terminal domain"/>
    <property type="match status" value="1"/>
</dbReference>
<sequence>MKLLIVDDSALMRRVLQQCFAEDPEIELMTARDGEDALEKAREFQPDVITLDINMPKMDGLTCLAHLTEDCDAKVIMVSSLTEKGALATFEALELGAVDFVAKPGGTVSLNLDRVFDELRAKVRAAMGMRPVRRAPAPPPPRPRPAAAPPPRRALRRHAPADVLLIGSSTGGPKTVGAILEALPVDFPIPIVVAQHMPERFTRIFSQRLNDSCALRVTEVTSAQLLEPGTAYIATGGADLELRPRGMGLAVHPVAADDRYVWHPSVSRLVASALDHVAADRMLAVMLTGMGNDGAAEMAALHDGGGRTIAESAETAAVFGMPEQLIARDGATKVLPSYRIADQILRWSQTAAERTP</sequence>
<feature type="region of interest" description="Disordered" evidence="8">
    <location>
        <begin position="130"/>
        <end position="154"/>
    </location>
</feature>
<dbReference type="Gene3D" id="3.40.50.2300">
    <property type="match status" value="1"/>
</dbReference>
<evidence type="ECO:0000256" key="8">
    <source>
        <dbReference type="SAM" id="MobiDB-lite"/>
    </source>
</evidence>
<comment type="domain">
    <text evidence="5">Contains a C-terminal catalytic domain, and an N-terminal region which modulates catalytic activity.</text>
</comment>
<evidence type="ECO:0000313" key="12">
    <source>
        <dbReference type="Proteomes" id="UP000477911"/>
    </source>
</evidence>
<dbReference type="AlphaFoldDB" id="A0A6L7GA83"/>
<dbReference type="PIRSF" id="PIRSF000876">
    <property type="entry name" value="RR_chemtxs_CheB"/>
    <property type="match status" value="1"/>
</dbReference>
<evidence type="ECO:0000259" key="10">
    <source>
        <dbReference type="PROSITE" id="PS50122"/>
    </source>
</evidence>
<accession>A0A6L7GA83</accession>
<keyword evidence="3 5" id="KW-0378">Hydrolase</keyword>
<feature type="domain" description="Response regulatory" evidence="9">
    <location>
        <begin position="2"/>
        <end position="118"/>
    </location>
</feature>
<comment type="function">
    <text evidence="5">Involved in chemotaxis. Part of a chemotaxis signal transduction system that modulates chemotaxis in response to various stimuli. Catalyzes the demethylation of specific methylglutamate residues introduced into the chemoreceptors (methyl-accepting chemotaxis proteins or MCP) by CheR. Also mediates the irreversible deamidation of specific glutamine residues to glutamic acid.</text>
</comment>
<evidence type="ECO:0000259" key="9">
    <source>
        <dbReference type="PROSITE" id="PS50110"/>
    </source>
</evidence>
<dbReference type="SMART" id="SM00448">
    <property type="entry name" value="REC"/>
    <property type="match status" value="1"/>
</dbReference>
<keyword evidence="5 7" id="KW-0597">Phosphoprotein</keyword>
<feature type="compositionally biased region" description="Pro residues" evidence="8">
    <location>
        <begin position="136"/>
        <end position="152"/>
    </location>
</feature>
<dbReference type="CDD" id="cd17541">
    <property type="entry name" value="REC_CheB-like"/>
    <property type="match status" value="1"/>
</dbReference>
<dbReference type="GO" id="GO:0008984">
    <property type="term" value="F:protein-glutamate methylesterase activity"/>
    <property type="evidence" value="ECO:0007669"/>
    <property type="project" value="UniProtKB-UniRule"/>
</dbReference>
<feature type="active site" evidence="5 6">
    <location>
        <position position="293"/>
    </location>
</feature>
<comment type="catalytic activity">
    <reaction evidence="4 5">
        <text>[protein]-L-glutamate 5-O-methyl ester + H2O = L-glutamyl-[protein] + methanol + H(+)</text>
        <dbReference type="Rhea" id="RHEA:23236"/>
        <dbReference type="Rhea" id="RHEA-COMP:10208"/>
        <dbReference type="Rhea" id="RHEA-COMP:10311"/>
        <dbReference type="ChEBI" id="CHEBI:15377"/>
        <dbReference type="ChEBI" id="CHEBI:15378"/>
        <dbReference type="ChEBI" id="CHEBI:17790"/>
        <dbReference type="ChEBI" id="CHEBI:29973"/>
        <dbReference type="ChEBI" id="CHEBI:82795"/>
        <dbReference type="EC" id="3.1.1.61"/>
    </reaction>
</comment>
<dbReference type="PANTHER" id="PTHR42872:SF6">
    <property type="entry name" value="PROTEIN-GLUTAMATE METHYLESTERASE_PROTEIN-GLUTAMINE GLUTAMINASE"/>
    <property type="match status" value="1"/>
</dbReference>
<dbReference type="EC" id="3.5.1.44" evidence="5"/>
<reference evidence="11 12" key="1">
    <citation type="submission" date="2019-12" db="EMBL/GenBank/DDBJ databases">
        <authorList>
            <person name="Li M."/>
        </authorList>
    </citation>
    <scope>NUCLEOTIDE SEQUENCE [LARGE SCALE GENOMIC DNA]</scope>
    <source>
        <strain evidence="11 12">GBMRC 2024</strain>
    </source>
</reference>
<dbReference type="NCBIfam" id="NF001965">
    <property type="entry name" value="PRK00742.1"/>
    <property type="match status" value="1"/>
</dbReference>
<dbReference type="GO" id="GO:0006935">
    <property type="term" value="P:chemotaxis"/>
    <property type="evidence" value="ECO:0007669"/>
    <property type="project" value="UniProtKB-UniRule"/>
</dbReference>
<evidence type="ECO:0000313" key="11">
    <source>
        <dbReference type="EMBL" id="MXN20230.1"/>
    </source>
</evidence>
<feature type="domain" description="CheB-type methylesterase" evidence="10">
    <location>
        <begin position="160"/>
        <end position="351"/>
    </location>
</feature>
<protein>
    <recommendedName>
        <fullName evidence="5">Protein-glutamate methylesterase/protein-glutamine glutaminase</fullName>
        <ecNumber evidence="5">3.1.1.61</ecNumber>
        <ecNumber evidence="5">3.5.1.44</ecNumber>
    </recommendedName>
</protein>
<dbReference type="InterPro" id="IPR000673">
    <property type="entry name" value="Sig_transdc_resp-reg_Me-estase"/>
</dbReference>